<sequence>MKYFWGHMRCSHLLEISRA</sequence>
<protein>
    <submittedName>
        <fullName evidence="1">Uncharacterized protein</fullName>
    </submittedName>
</protein>
<reference evidence="1" key="2">
    <citation type="journal article" date="2015" name="Data Brief">
        <title>Shoot transcriptome of the giant reed, Arundo donax.</title>
        <authorList>
            <person name="Barrero R.A."/>
            <person name="Guerrero F.D."/>
            <person name="Moolhuijzen P."/>
            <person name="Goolsby J.A."/>
            <person name="Tidwell J."/>
            <person name="Bellgard S.E."/>
            <person name="Bellgard M.I."/>
        </authorList>
    </citation>
    <scope>NUCLEOTIDE SEQUENCE</scope>
    <source>
        <tissue evidence="1">Shoot tissue taken approximately 20 cm above the soil surface</tissue>
    </source>
</reference>
<reference evidence="1" key="1">
    <citation type="submission" date="2014-09" db="EMBL/GenBank/DDBJ databases">
        <authorList>
            <person name="Magalhaes I.L.F."/>
            <person name="Oliveira U."/>
            <person name="Santos F.R."/>
            <person name="Vidigal T.H.D.A."/>
            <person name="Brescovit A.D."/>
            <person name="Santos A.J."/>
        </authorList>
    </citation>
    <scope>NUCLEOTIDE SEQUENCE</scope>
    <source>
        <tissue evidence="1">Shoot tissue taken approximately 20 cm above the soil surface</tissue>
    </source>
</reference>
<dbReference type="AlphaFoldDB" id="A0A0A9AP84"/>
<name>A0A0A9AP84_ARUDO</name>
<dbReference type="EMBL" id="GBRH01246242">
    <property type="protein sequence ID" value="JAD51653.1"/>
    <property type="molecule type" value="Transcribed_RNA"/>
</dbReference>
<proteinExistence type="predicted"/>
<organism evidence="1">
    <name type="scientific">Arundo donax</name>
    <name type="common">Giant reed</name>
    <name type="synonym">Donax arundinaceus</name>
    <dbReference type="NCBI Taxonomy" id="35708"/>
    <lineage>
        <taxon>Eukaryota</taxon>
        <taxon>Viridiplantae</taxon>
        <taxon>Streptophyta</taxon>
        <taxon>Embryophyta</taxon>
        <taxon>Tracheophyta</taxon>
        <taxon>Spermatophyta</taxon>
        <taxon>Magnoliopsida</taxon>
        <taxon>Liliopsida</taxon>
        <taxon>Poales</taxon>
        <taxon>Poaceae</taxon>
        <taxon>PACMAD clade</taxon>
        <taxon>Arundinoideae</taxon>
        <taxon>Arundineae</taxon>
        <taxon>Arundo</taxon>
    </lineage>
</organism>
<accession>A0A0A9AP84</accession>
<evidence type="ECO:0000313" key="1">
    <source>
        <dbReference type="EMBL" id="JAD51653.1"/>
    </source>
</evidence>